<evidence type="ECO:0000313" key="4">
    <source>
        <dbReference type="Proteomes" id="UP000241890"/>
    </source>
</evidence>
<sequence length="478" mass="54955">MGQRDGFAISPSTEGLVWGVAAVMRFTINVSGGYPALFLKIVSPHARLEHPHASFWKMPCIQFTDLSVEAQYPMTRQSFLAPAVLFCAMLCVLVGAMAFFLGPQDISSLSMVLPVEVTNSFGESTLPTQVHNPEDVALLQRMSQMILQRRCPTNAHLEFVFPHVPKAGGRSLEMTFNAVDVLRTDVRYRYISLEPRSRTHNFTLKTAHRNFAQLARDLRCDSLTCEATSETFCRRWMYAIREPVSRFISAFYTSTGRSDGGHFVCAVNSTARRNIAADPDLSIEDWARLPREERDKCRGVFNVYVNFLAPELRDDPKRQFVLAKQRLTSVLSWTFIMDELAESFELFSYIFGSDLVHHVPAFNYNKYEKKLSARAQKVIEEHNLYDIELYKHALKHHRIMVDLMRADSSDPFYNKTPFRCDKDVVCWDKLDRRGSTWDVTQAADWEKHFPSKEQAKMRQLCAPRRGCWREDLADSKFT</sequence>
<keyword evidence="1" id="KW-1133">Transmembrane helix</keyword>
<evidence type="ECO:0000259" key="2">
    <source>
        <dbReference type="PROSITE" id="PS50835"/>
    </source>
</evidence>
<comment type="caution">
    <text evidence="3">The sequence shown here is derived from an EMBL/GenBank/DDBJ whole genome shotgun (WGS) entry which is preliminary data.</text>
</comment>
<evidence type="ECO:0000256" key="1">
    <source>
        <dbReference type="SAM" id="Phobius"/>
    </source>
</evidence>
<dbReference type="Proteomes" id="UP000241890">
    <property type="component" value="Unassembled WGS sequence"/>
</dbReference>
<feature type="domain" description="Ig-like" evidence="2">
    <location>
        <begin position="195"/>
        <end position="282"/>
    </location>
</feature>
<proteinExistence type="predicted"/>
<dbReference type="InterPro" id="IPR007110">
    <property type="entry name" value="Ig-like_dom"/>
</dbReference>
<dbReference type="Gene3D" id="3.40.50.300">
    <property type="entry name" value="P-loop containing nucleotide triphosphate hydrolases"/>
    <property type="match status" value="1"/>
</dbReference>
<keyword evidence="1" id="KW-0472">Membrane</keyword>
<reference evidence="3 4" key="1">
    <citation type="submission" date="2017-12" db="EMBL/GenBank/DDBJ databases">
        <title>Sequencing, de novo assembly and annotation of complete genome of a new Thraustochytrid species, strain FCC1311.</title>
        <authorList>
            <person name="Sedici K."/>
            <person name="Godart F."/>
            <person name="Aiese Cigliano R."/>
            <person name="Sanseverino W."/>
            <person name="Barakat M."/>
            <person name="Ortet P."/>
            <person name="Marechal E."/>
            <person name="Cagnac O."/>
            <person name="Amato A."/>
        </authorList>
    </citation>
    <scope>NUCLEOTIDE SEQUENCE [LARGE SCALE GENOMIC DNA]</scope>
</reference>
<dbReference type="PROSITE" id="PS50835">
    <property type="entry name" value="IG_LIKE"/>
    <property type="match status" value="1"/>
</dbReference>
<dbReference type="InParanoid" id="A0A2R5GIK2"/>
<dbReference type="OrthoDB" id="406981at2759"/>
<evidence type="ECO:0000313" key="3">
    <source>
        <dbReference type="EMBL" id="GBG30720.1"/>
    </source>
</evidence>
<name>A0A2R5GIK2_9STRA</name>
<dbReference type="EMBL" id="BEYU01000082">
    <property type="protein sequence ID" value="GBG30720.1"/>
    <property type="molecule type" value="Genomic_DNA"/>
</dbReference>
<feature type="transmembrane region" description="Helical" evidence="1">
    <location>
        <begin position="79"/>
        <end position="101"/>
    </location>
</feature>
<gene>
    <name evidence="3" type="ORF">FCC1311_069402</name>
</gene>
<dbReference type="InterPro" id="IPR027417">
    <property type="entry name" value="P-loop_NTPase"/>
</dbReference>
<keyword evidence="4" id="KW-1185">Reference proteome</keyword>
<protein>
    <recommendedName>
        <fullName evidence="2">Ig-like domain-containing protein</fullName>
    </recommendedName>
</protein>
<accession>A0A2R5GIK2</accession>
<keyword evidence="1" id="KW-0812">Transmembrane</keyword>
<dbReference type="AlphaFoldDB" id="A0A2R5GIK2"/>
<organism evidence="3 4">
    <name type="scientific">Hondaea fermentalgiana</name>
    <dbReference type="NCBI Taxonomy" id="2315210"/>
    <lineage>
        <taxon>Eukaryota</taxon>
        <taxon>Sar</taxon>
        <taxon>Stramenopiles</taxon>
        <taxon>Bigyra</taxon>
        <taxon>Labyrinthulomycetes</taxon>
        <taxon>Thraustochytrida</taxon>
        <taxon>Thraustochytriidae</taxon>
        <taxon>Hondaea</taxon>
    </lineage>
</organism>